<reference evidence="2" key="1">
    <citation type="journal article" date="2007" name="Nature">
        <title>The grapevine genome sequence suggests ancestral hexaploidization in major angiosperm phyla.</title>
        <authorList>
            <consortium name="The French-Italian Public Consortium for Grapevine Genome Characterization."/>
            <person name="Jaillon O."/>
            <person name="Aury J.-M."/>
            <person name="Noel B."/>
            <person name="Policriti A."/>
            <person name="Clepet C."/>
            <person name="Casagrande A."/>
            <person name="Choisne N."/>
            <person name="Aubourg S."/>
            <person name="Vitulo N."/>
            <person name="Jubin C."/>
            <person name="Vezzi A."/>
            <person name="Legeai F."/>
            <person name="Hugueney P."/>
            <person name="Dasilva C."/>
            <person name="Horner D."/>
            <person name="Mica E."/>
            <person name="Jublot D."/>
            <person name="Poulain J."/>
            <person name="Bruyere C."/>
            <person name="Billault A."/>
            <person name="Segurens B."/>
            <person name="Gouyvenoux M."/>
            <person name="Ugarte E."/>
            <person name="Cattonaro F."/>
            <person name="Anthouard V."/>
            <person name="Vico V."/>
            <person name="Del Fabbro C."/>
            <person name="Alaux M."/>
            <person name="Di Gaspero G."/>
            <person name="Dumas V."/>
            <person name="Felice N."/>
            <person name="Paillard S."/>
            <person name="Juman I."/>
            <person name="Moroldo M."/>
            <person name="Scalabrin S."/>
            <person name="Canaguier A."/>
            <person name="Le Clainche I."/>
            <person name="Malacrida G."/>
            <person name="Durand E."/>
            <person name="Pesole G."/>
            <person name="Laucou V."/>
            <person name="Chatelet P."/>
            <person name="Merdinoglu D."/>
            <person name="Delledonne M."/>
            <person name="Pezzotti M."/>
            <person name="Lecharny A."/>
            <person name="Scarpelli C."/>
            <person name="Artiguenave F."/>
            <person name="Pe M.E."/>
            <person name="Valle G."/>
            <person name="Morgante M."/>
            <person name="Caboche M."/>
            <person name="Adam-Blondon A.-F."/>
            <person name="Weissenbach J."/>
            <person name="Quetier F."/>
            <person name="Wincker P."/>
        </authorList>
    </citation>
    <scope>NUCLEOTIDE SEQUENCE [LARGE SCALE GENOMIC DNA]</scope>
    <source>
        <strain evidence="2">cv. Pinot noir / PN40024</strain>
    </source>
</reference>
<proteinExistence type="predicted"/>
<evidence type="ECO:0000313" key="1">
    <source>
        <dbReference type="EMBL" id="CBI20244.3"/>
    </source>
</evidence>
<dbReference type="InParanoid" id="E0CSE5"/>
<organism evidence="1 2">
    <name type="scientific">Vitis vinifera</name>
    <name type="common">Grape</name>
    <dbReference type="NCBI Taxonomy" id="29760"/>
    <lineage>
        <taxon>Eukaryota</taxon>
        <taxon>Viridiplantae</taxon>
        <taxon>Streptophyta</taxon>
        <taxon>Embryophyta</taxon>
        <taxon>Tracheophyta</taxon>
        <taxon>Spermatophyta</taxon>
        <taxon>Magnoliopsida</taxon>
        <taxon>eudicotyledons</taxon>
        <taxon>Gunneridae</taxon>
        <taxon>Pentapetalae</taxon>
        <taxon>rosids</taxon>
        <taxon>Vitales</taxon>
        <taxon>Vitaceae</taxon>
        <taxon>Viteae</taxon>
        <taxon>Vitis</taxon>
    </lineage>
</organism>
<sequence length="90" mass="10784">MILYIFNSPNLLIDRYHYEQKLFFKIQFPNTIFKKKTPKTVLKNCSQKLFSRTVFKNSNQTGPKLHSSNSHVFLYMKHEFHIMLPFSPSK</sequence>
<gene>
    <name evidence="1" type="ordered locus">VIT_19s0014g01990</name>
</gene>
<name>E0CSE5_VITVI</name>
<keyword evidence="2" id="KW-1185">Reference proteome</keyword>
<dbReference type="Proteomes" id="UP000009183">
    <property type="component" value="Chromosome 19"/>
</dbReference>
<protein>
    <submittedName>
        <fullName evidence="1">Uncharacterized protein</fullName>
    </submittedName>
</protein>
<dbReference type="EMBL" id="FN595229">
    <property type="protein sequence ID" value="CBI20244.3"/>
    <property type="molecule type" value="Genomic_DNA"/>
</dbReference>
<evidence type="ECO:0000313" key="2">
    <source>
        <dbReference type="Proteomes" id="UP000009183"/>
    </source>
</evidence>
<accession>E0CSE5</accession>
<dbReference type="PaxDb" id="29760-VIT_19s0014g01990.t01"/>
<dbReference type="AlphaFoldDB" id="E0CSE5"/>
<dbReference type="HOGENOM" id="CLU_2445278_0_0_1"/>